<comment type="caution">
    <text evidence="1">The sequence shown here is derived from an EMBL/GenBank/DDBJ whole genome shotgun (WGS) entry which is preliminary data.</text>
</comment>
<dbReference type="SUPFAM" id="SSF51161">
    <property type="entry name" value="Trimeric LpxA-like enzymes"/>
    <property type="match status" value="1"/>
</dbReference>
<keyword evidence="2" id="KW-1185">Reference proteome</keyword>
<dbReference type="Proteomes" id="UP000239089">
    <property type="component" value="Unassembled WGS sequence"/>
</dbReference>
<protein>
    <recommendedName>
        <fullName evidence="3">Acetyltransferase</fullName>
    </recommendedName>
</protein>
<sequence length="128" mass="13972">MISARNHVYVGRDVMFGASVLLMDHNHAYENVHVPIAFQGMTRGGSIRIEDGCWIGFGAAIVASESDIVIGRNSVIGANAVISKSIPPFSVFIGNPGRVVKQYDVVKEQWVLGHSVNRPDQQNDPEKL</sequence>
<accession>A0A2S6MVH6</accession>
<dbReference type="PANTHER" id="PTHR23416">
    <property type="entry name" value="SIALIC ACID SYNTHASE-RELATED"/>
    <property type="match status" value="1"/>
</dbReference>
<evidence type="ECO:0000313" key="2">
    <source>
        <dbReference type="Proteomes" id="UP000239089"/>
    </source>
</evidence>
<dbReference type="AlphaFoldDB" id="A0A2S6MVH6"/>
<dbReference type="Pfam" id="PF14602">
    <property type="entry name" value="Hexapep_2"/>
    <property type="match status" value="1"/>
</dbReference>
<proteinExistence type="predicted"/>
<dbReference type="PANTHER" id="PTHR23416:SF78">
    <property type="entry name" value="LIPOPOLYSACCHARIDE BIOSYNTHESIS O-ACETYL TRANSFERASE WBBJ-RELATED"/>
    <property type="match status" value="1"/>
</dbReference>
<name>A0A2S6MVH6_9HYPH</name>
<dbReference type="EMBL" id="NHSJ01000134">
    <property type="protein sequence ID" value="PPQ26366.1"/>
    <property type="molecule type" value="Genomic_DNA"/>
</dbReference>
<gene>
    <name evidence="1" type="ORF">CCR94_22245</name>
</gene>
<organism evidence="1 2">
    <name type="scientific">Rhodoblastus sphagnicola</name>
    <dbReference type="NCBI Taxonomy" id="333368"/>
    <lineage>
        <taxon>Bacteria</taxon>
        <taxon>Pseudomonadati</taxon>
        <taxon>Pseudomonadota</taxon>
        <taxon>Alphaproteobacteria</taxon>
        <taxon>Hyphomicrobiales</taxon>
        <taxon>Rhodoblastaceae</taxon>
        <taxon>Rhodoblastus</taxon>
    </lineage>
</organism>
<dbReference type="Gene3D" id="2.160.10.10">
    <property type="entry name" value="Hexapeptide repeat proteins"/>
    <property type="match status" value="1"/>
</dbReference>
<evidence type="ECO:0000313" key="1">
    <source>
        <dbReference type="EMBL" id="PPQ26366.1"/>
    </source>
</evidence>
<evidence type="ECO:0008006" key="3">
    <source>
        <dbReference type="Google" id="ProtNLM"/>
    </source>
</evidence>
<dbReference type="CDD" id="cd04647">
    <property type="entry name" value="LbH_MAT_like"/>
    <property type="match status" value="1"/>
</dbReference>
<dbReference type="InterPro" id="IPR051159">
    <property type="entry name" value="Hexapeptide_acetyltransf"/>
</dbReference>
<dbReference type="InterPro" id="IPR011004">
    <property type="entry name" value="Trimer_LpxA-like_sf"/>
</dbReference>
<dbReference type="InterPro" id="IPR001451">
    <property type="entry name" value="Hexapep"/>
</dbReference>
<reference evidence="1 2" key="1">
    <citation type="journal article" date="2018" name="Arch. Microbiol.">
        <title>New insights into the metabolic potential of the phototrophic purple bacterium Rhodopila globiformis DSM 161(T) from its draft genome sequence and evidence for a vanadium-dependent nitrogenase.</title>
        <authorList>
            <person name="Imhoff J.F."/>
            <person name="Rahn T."/>
            <person name="Kunzel S."/>
            <person name="Neulinger S.C."/>
        </authorList>
    </citation>
    <scope>NUCLEOTIDE SEQUENCE [LARGE SCALE GENOMIC DNA]</scope>
    <source>
        <strain evidence="1 2">DSM 16996</strain>
    </source>
</reference>